<dbReference type="InterPro" id="IPR011050">
    <property type="entry name" value="Pectin_lyase_fold/virulence"/>
</dbReference>
<evidence type="ECO:0000313" key="3">
    <source>
        <dbReference type="Proteomes" id="UP000034516"/>
    </source>
</evidence>
<dbReference type="Pfam" id="PF05048">
    <property type="entry name" value="NosD"/>
    <property type="match status" value="1"/>
</dbReference>
<dbReference type="AlphaFoldDB" id="A0A0G0Z0Y4"/>
<accession>A0A0G0Z0Y4</accession>
<organism evidence="2 3">
    <name type="scientific">Candidatus Kuenenbacteria bacterium GW2011_GWA2_42_15</name>
    <dbReference type="NCBI Taxonomy" id="1618677"/>
    <lineage>
        <taxon>Bacteria</taxon>
        <taxon>Candidatus Kueneniibacteriota</taxon>
    </lineage>
</organism>
<dbReference type="SUPFAM" id="SSF51126">
    <property type="entry name" value="Pectin lyase-like"/>
    <property type="match status" value="1"/>
</dbReference>
<feature type="domain" description="Periplasmic copper-binding protein NosD beta helix" evidence="1">
    <location>
        <begin position="60"/>
        <end position="203"/>
    </location>
</feature>
<name>A0A0G0Z0Y4_9BACT</name>
<feature type="non-terminal residue" evidence="2">
    <location>
        <position position="263"/>
    </location>
</feature>
<dbReference type="SMART" id="SM00710">
    <property type="entry name" value="PbH1"/>
    <property type="match status" value="3"/>
</dbReference>
<comment type="caution">
    <text evidence="2">The sequence shown here is derived from an EMBL/GenBank/DDBJ whole genome shotgun (WGS) entry which is preliminary data.</text>
</comment>
<dbReference type="InterPro" id="IPR022441">
    <property type="entry name" value="Para_beta_helix_rpt-2"/>
</dbReference>
<dbReference type="EMBL" id="LCCW01000014">
    <property type="protein sequence ID" value="KKS42435.1"/>
    <property type="molecule type" value="Genomic_DNA"/>
</dbReference>
<sequence>MLYRILFIVLLMSTIVWGQYRITTPDTTIDRPGTWEVNNDIIAEYGRFIAKVIVDDVIITNPHGFVISAVTGPRVHINATGFEIAVSVSNVVLDGIVANNFAQAIVLNGSGCTVRNCQLFNNHHGVISHGADNVVSDNIVNDEDGWGYPILLSSVERNQVSDNTVSGGGTAISVYSGKNNKISRNHIEGSGDGIVLYAASDNRVDSTTGWARHFGISVMASGSGNVGVGNLIQGLFYDPRYPGFNPNIVSIPGNDIQGTETGV</sequence>
<dbReference type="InterPro" id="IPR006626">
    <property type="entry name" value="PbH1"/>
</dbReference>
<dbReference type="Proteomes" id="UP000034516">
    <property type="component" value="Unassembled WGS sequence"/>
</dbReference>
<gene>
    <name evidence="2" type="ORF">UV02_C0014G0001</name>
</gene>
<evidence type="ECO:0000313" key="2">
    <source>
        <dbReference type="EMBL" id="KKS42435.1"/>
    </source>
</evidence>
<evidence type="ECO:0000259" key="1">
    <source>
        <dbReference type="Pfam" id="PF05048"/>
    </source>
</evidence>
<dbReference type="NCBIfam" id="TIGR03804">
    <property type="entry name" value="para_beta_helix"/>
    <property type="match status" value="1"/>
</dbReference>
<dbReference type="InterPro" id="IPR012334">
    <property type="entry name" value="Pectin_lyas_fold"/>
</dbReference>
<dbReference type="Gene3D" id="2.160.20.10">
    <property type="entry name" value="Single-stranded right-handed beta-helix, Pectin lyase-like"/>
    <property type="match status" value="1"/>
</dbReference>
<protein>
    <recommendedName>
        <fullName evidence="1">Periplasmic copper-binding protein NosD beta helix domain-containing protein</fullName>
    </recommendedName>
</protein>
<reference evidence="2 3" key="1">
    <citation type="journal article" date="2015" name="Nature">
        <title>rRNA introns, odd ribosomes, and small enigmatic genomes across a large radiation of phyla.</title>
        <authorList>
            <person name="Brown C.T."/>
            <person name="Hug L.A."/>
            <person name="Thomas B.C."/>
            <person name="Sharon I."/>
            <person name="Castelle C.J."/>
            <person name="Singh A."/>
            <person name="Wilkins M.J."/>
            <person name="Williams K.H."/>
            <person name="Banfield J.F."/>
        </authorList>
    </citation>
    <scope>NUCLEOTIDE SEQUENCE [LARGE SCALE GENOMIC DNA]</scope>
</reference>
<proteinExistence type="predicted"/>
<dbReference type="InterPro" id="IPR007742">
    <property type="entry name" value="NosD_dom"/>
</dbReference>